<organism evidence="1 2">
    <name type="scientific">Ditylenchus dipsaci</name>
    <dbReference type="NCBI Taxonomy" id="166011"/>
    <lineage>
        <taxon>Eukaryota</taxon>
        <taxon>Metazoa</taxon>
        <taxon>Ecdysozoa</taxon>
        <taxon>Nematoda</taxon>
        <taxon>Chromadorea</taxon>
        <taxon>Rhabditida</taxon>
        <taxon>Tylenchina</taxon>
        <taxon>Tylenchomorpha</taxon>
        <taxon>Sphaerularioidea</taxon>
        <taxon>Anguinidae</taxon>
        <taxon>Anguininae</taxon>
        <taxon>Ditylenchus</taxon>
    </lineage>
</organism>
<dbReference type="WBParaSite" id="jg21385">
    <property type="protein sequence ID" value="jg21385"/>
    <property type="gene ID" value="jg21385"/>
</dbReference>
<proteinExistence type="predicted"/>
<accession>A0A915DLY1</accession>
<protein>
    <submittedName>
        <fullName evidence="2">Uncharacterized protein</fullName>
    </submittedName>
</protein>
<dbReference type="Proteomes" id="UP000887574">
    <property type="component" value="Unplaced"/>
</dbReference>
<sequence>MSDQEAEELQLHDDEVFLSNLLYQRHSARCLQRRQSKDAGNRISLEMGRQGMEKIIKELIVKSFEACAITTPTDGSRDNKITCF</sequence>
<name>A0A915DLY1_9BILA</name>
<evidence type="ECO:0000313" key="2">
    <source>
        <dbReference type="WBParaSite" id="jg21385"/>
    </source>
</evidence>
<reference evidence="2" key="1">
    <citation type="submission" date="2022-11" db="UniProtKB">
        <authorList>
            <consortium name="WormBaseParasite"/>
        </authorList>
    </citation>
    <scope>IDENTIFICATION</scope>
</reference>
<dbReference type="AlphaFoldDB" id="A0A915DLY1"/>
<evidence type="ECO:0000313" key="1">
    <source>
        <dbReference type="Proteomes" id="UP000887574"/>
    </source>
</evidence>
<keyword evidence="1" id="KW-1185">Reference proteome</keyword>